<evidence type="ECO:0000256" key="1">
    <source>
        <dbReference type="ARBA" id="ARBA00004123"/>
    </source>
</evidence>
<reference evidence="8 9" key="1">
    <citation type="submission" date="2018-03" db="EMBL/GenBank/DDBJ databases">
        <authorList>
            <person name="Fogelqvist J."/>
        </authorList>
    </citation>
    <scope>NUCLEOTIDE SEQUENCE [LARGE SCALE GENOMIC DNA]</scope>
</reference>
<keyword evidence="4" id="KW-0804">Transcription</keyword>
<geneLocation type="mitochondrion" evidence="8"/>
<dbReference type="Proteomes" id="UP000290189">
    <property type="component" value="Unassembled WGS sequence"/>
</dbReference>
<name>A0A3P3YG43_PLABS</name>
<dbReference type="Pfam" id="PF11573">
    <property type="entry name" value="Med23"/>
    <property type="match status" value="1"/>
</dbReference>
<evidence type="ECO:0000256" key="5">
    <source>
        <dbReference type="ARBA" id="ARBA00023242"/>
    </source>
</evidence>
<keyword evidence="3" id="KW-0805">Transcription regulation</keyword>
<dbReference type="EMBL" id="OVEO01000011">
    <property type="protein sequence ID" value="SPQ99143.1"/>
    <property type="molecule type" value="Genomic_DNA"/>
</dbReference>
<keyword evidence="5" id="KW-0539">Nucleus</keyword>
<comment type="subcellular location">
    <subcellularLocation>
        <location evidence="1">Nucleus</location>
    </subcellularLocation>
</comment>
<dbReference type="GO" id="GO:0006357">
    <property type="term" value="P:regulation of transcription by RNA polymerase II"/>
    <property type="evidence" value="ECO:0007669"/>
    <property type="project" value="TreeGrafter"/>
</dbReference>
<sequence>MGEKRRKPVEQWALLEQNIRLLATCAVWEDTAPLVVPTSYRAMREQARALNVADQADQLLANALFHVMAPCSSSHGERLRCVARTLIEVVQHGYVAPSKMISYISRYIVMRRPMFSNLWTVLCAMALSLLQSYGASITRDSRLELSTSIIETLFHSPSKEEPPRCAVDLLSILPLPESIVTSAPSTGSSKAASGSAPTAVPLQALSRTAIPPSLRDFVSGNQRHVRNVAMLTSRAGTHQLTASTVLTDDLPLQLKTVSKSRDTAIWTHYNLITERAPLYMFRPDVNHEAVTKRRSLCGAVVLRILTLIASSRSRAAAASASATTSSTTPGPTEHPPPTPSVPVGNTNNSKSIMTSWKGDWGEWLILSDQLNAFLLHGLVEFEEFVMMLVHSGKSYFGGAPLRDNCIVWLVTQMMPLEVVKQTLSIDFNNREKRGAHLADCLTAFHDPSSGRTTDGQSELLDSAIACLFWRLRALSKDFVMSSAPSNSVDMLHEHYGAWWKRTADALDFFELDEASILKLAVLSHISSQVVADRVVRFLNDDSKDARLSWQTLPGQLVFSGRTKPLQTALLYNLSIQCRNRIASGFMDRLLDPPTMQIGASKIMPPGLLETYVRLLYIAPFALHNHLGKLYSRVGALRTLPAFQAHTLLELANYRLYRLVKHQSALKMLFQTIGKALSEGLPHPQLRIIRLSYRLSSSEQLSSVLHERPSHHQALQWMPETMRIHLANRPPEECLATISWADAQSAARRPEFASLLDFRPKLDEVAATMAQNPTMRSQFLCIVAMIWLQHQSHFLEYEYNFQTAIHHMLPSEVPDAAVCLVHFLINALQSGRIASATNMVPVQVVSALLVQFAWDSRLVPIDLVILALCDRTDCPESFTIIRELLITNDAFAERIELLAGPDAPVVCHWEDPDYLQKHTEYQTTFAEISSYDSAVSGGMIDMDPVLPVYYGNLCVKIVPVLDVLIGRLVEHEHKDLLQEVVMRFRKLYALYHHSPISYVLDSLKYYDGSLALDLAVCKALLRLCTTETSSEFSNEFVRYVSCDDDDEEFAFSQPSFFLGLLLRLSDQITIVSSAGVVSETSPQFFHEFQCSLAQVLSTTQLELLTIPVSLPTICRSMLAAALDTDVSSKPSSSKIMHALALLLDNLPSRYMVESVKALVDLYQQCVDELSGEELDEASPFWTQLLDSDWKSLSVSLLDNRYARLLSATHHIISHSPATLQSFVTRLSSSITAPISPLPFHYLCRSFSPFLVPSGPVNEQDSAAYGTACMMLLHQLAGCARRPSDYSPQDKIHVDAVMDFTAHAIPSLLPHIAPRSIARMRILRSRLPAAFSNRLDMSVSA</sequence>
<feature type="region of interest" description="Disordered" evidence="6">
    <location>
        <begin position="319"/>
        <end position="347"/>
    </location>
</feature>
<dbReference type="GO" id="GO:0005667">
    <property type="term" value="C:transcription regulator complex"/>
    <property type="evidence" value="ECO:0007669"/>
    <property type="project" value="TreeGrafter"/>
</dbReference>
<evidence type="ECO:0000313" key="9">
    <source>
        <dbReference type="Proteomes" id="UP000290189"/>
    </source>
</evidence>
<keyword evidence="7" id="KW-0472">Membrane</keyword>
<dbReference type="PANTHER" id="PTHR12691:SF10">
    <property type="entry name" value="MEDIATOR OF RNA POLYMERASE II TRANSCRIPTION SUBUNIT 23"/>
    <property type="match status" value="1"/>
</dbReference>
<comment type="similarity">
    <text evidence="2">Belongs to the Mediator complex subunit 23 family.</text>
</comment>
<evidence type="ECO:0000256" key="4">
    <source>
        <dbReference type="ARBA" id="ARBA00023163"/>
    </source>
</evidence>
<dbReference type="GO" id="GO:0010628">
    <property type="term" value="P:positive regulation of gene expression"/>
    <property type="evidence" value="ECO:0007669"/>
    <property type="project" value="TreeGrafter"/>
</dbReference>
<evidence type="ECO:0000256" key="7">
    <source>
        <dbReference type="SAM" id="Phobius"/>
    </source>
</evidence>
<organism evidence="8 9">
    <name type="scientific">Plasmodiophora brassicae</name>
    <name type="common">Clubroot disease agent</name>
    <dbReference type="NCBI Taxonomy" id="37360"/>
    <lineage>
        <taxon>Eukaryota</taxon>
        <taxon>Sar</taxon>
        <taxon>Rhizaria</taxon>
        <taxon>Endomyxa</taxon>
        <taxon>Phytomyxea</taxon>
        <taxon>Plasmodiophorida</taxon>
        <taxon>Plasmodiophoridae</taxon>
        <taxon>Plasmodiophora</taxon>
    </lineage>
</organism>
<evidence type="ECO:0000256" key="3">
    <source>
        <dbReference type="ARBA" id="ARBA00023015"/>
    </source>
</evidence>
<gene>
    <name evidence="8" type="ORF">PLBR_LOCUS6358</name>
</gene>
<keyword evidence="7" id="KW-0812">Transmembrane</keyword>
<feature type="compositionally biased region" description="Low complexity" evidence="6">
    <location>
        <begin position="319"/>
        <end position="331"/>
    </location>
</feature>
<dbReference type="PANTHER" id="PTHR12691">
    <property type="entry name" value="MEDIATOR OF RNA POLYMERASE II TRANSCRIPTION SUBUNIT 23"/>
    <property type="match status" value="1"/>
</dbReference>
<dbReference type="GO" id="GO:0016592">
    <property type="term" value="C:mediator complex"/>
    <property type="evidence" value="ECO:0007669"/>
    <property type="project" value="TreeGrafter"/>
</dbReference>
<keyword evidence="8" id="KW-0496">Mitochondrion</keyword>
<protein>
    <submittedName>
        <fullName evidence="8">Uncharacterized protein</fullName>
    </submittedName>
</protein>
<evidence type="ECO:0000256" key="6">
    <source>
        <dbReference type="SAM" id="MobiDB-lite"/>
    </source>
</evidence>
<feature type="transmembrane region" description="Helical" evidence="7">
    <location>
        <begin position="114"/>
        <end position="133"/>
    </location>
</feature>
<evidence type="ECO:0000256" key="2">
    <source>
        <dbReference type="ARBA" id="ARBA00010222"/>
    </source>
</evidence>
<keyword evidence="7" id="KW-1133">Transmembrane helix</keyword>
<dbReference type="InterPro" id="IPR021629">
    <property type="entry name" value="Mediator_Med23"/>
</dbReference>
<proteinExistence type="inferred from homology"/>
<evidence type="ECO:0000313" key="8">
    <source>
        <dbReference type="EMBL" id="SPQ99143.1"/>
    </source>
</evidence>
<accession>A0A3P3YG43</accession>